<dbReference type="EMBL" id="CP102774">
    <property type="protein sequence ID" value="UZF89829.1"/>
    <property type="molecule type" value="Genomic_DNA"/>
</dbReference>
<name>A0A9E8A3J5_9HYPH</name>
<sequence>MAARASSRSKSNTPRAARNATWFLTELDPDDPGIAFGLCDLGLGAPELGYVALAELASIRGRFRLPIERDVRFRPDKPLSAYAAAARAHGRIMT</sequence>
<protein>
    <submittedName>
        <fullName evidence="1">DUF2958 domain-containing protein</fullName>
    </submittedName>
</protein>
<evidence type="ECO:0000313" key="1">
    <source>
        <dbReference type="EMBL" id="UZF89829.1"/>
    </source>
</evidence>
<proteinExistence type="predicted"/>
<dbReference type="AlphaFoldDB" id="A0A9E8A3J5"/>
<reference evidence="1" key="1">
    <citation type="submission" date="2022-08" db="EMBL/GenBank/DDBJ databases">
        <title>Complete Genome Sequences of 2 Bosea sp. soil isolates.</title>
        <authorList>
            <person name="Alvarez Arevalo M."/>
            <person name="Sterndorff E.B."/>
            <person name="Faurdal D."/>
            <person name="Joergensen T.S."/>
            <person name="Weber T."/>
        </authorList>
    </citation>
    <scope>NUCLEOTIDE SEQUENCE</scope>
    <source>
        <strain evidence="1">NBC_00436</strain>
    </source>
</reference>
<accession>A0A9E8A3J5</accession>
<organism evidence="1">
    <name type="scientific">Bosea sp. NBC_00436</name>
    <dbReference type="NCBI Taxonomy" id="2969620"/>
    <lineage>
        <taxon>Bacteria</taxon>
        <taxon>Pseudomonadati</taxon>
        <taxon>Pseudomonadota</taxon>
        <taxon>Alphaproteobacteria</taxon>
        <taxon>Hyphomicrobiales</taxon>
        <taxon>Boseaceae</taxon>
        <taxon>Bosea</taxon>
    </lineage>
</organism>
<dbReference type="InterPro" id="IPR021341">
    <property type="entry name" value="DUF2958"/>
</dbReference>
<dbReference type="Pfam" id="PF11171">
    <property type="entry name" value="DUF2958"/>
    <property type="match status" value="1"/>
</dbReference>
<gene>
    <name evidence="1" type="ORF">NWE54_16720</name>
</gene>